<sequence>MLPTTTRNKFTDTQPLKTLAKAAGSCSVESGAYAKCVGSRYLEVSKGMCEVEFVAFKQCVQKAMGRKW</sequence>
<dbReference type="OrthoDB" id="3821113at2759"/>
<organism evidence="1 2">
    <name type="scientific">Tremella mesenterica</name>
    <name type="common">Jelly fungus</name>
    <dbReference type="NCBI Taxonomy" id="5217"/>
    <lineage>
        <taxon>Eukaryota</taxon>
        <taxon>Fungi</taxon>
        <taxon>Dikarya</taxon>
        <taxon>Basidiomycota</taxon>
        <taxon>Agaricomycotina</taxon>
        <taxon>Tremellomycetes</taxon>
        <taxon>Tremellales</taxon>
        <taxon>Tremellaceae</taxon>
        <taxon>Tremella</taxon>
    </lineage>
</organism>
<dbReference type="PANTHER" id="PTHR34561">
    <property type="entry name" value="NADH DEHYDROGENASE [UBIQUINONE] 1 ALPHA SUBCOMPLEX ASSEMBLY FACTOR 8"/>
    <property type="match status" value="1"/>
</dbReference>
<evidence type="ECO:0000313" key="1">
    <source>
        <dbReference type="EMBL" id="RXK34724.1"/>
    </source>
</evidence>
<name>A0A4Q1BAM6_TREME</name>
<comment type="caution">
    <text evidence="1">The sequence shown here is derived from an EMBL/GenBank/DDBJ whole genome shotgun (WGS) entry which is preliminary data.</text>
</comment>
<keyword evidence="2" id="KW-1185">Reference proteome</keyword>
<accession>A0A4Q1BAM6</accession>
<dbReference type="InParanoid" id="A0A4Q1BAM6"/>
<gene>
    <name evidence="1" type="ORF">M231_08022</name>
</gene>
<proteinExistence type="predicted"/>
<protein>
    <recommendedName>
        <fullName evidence="3">IMS import disulfide relay-system CHCH-CHCH-like Cx9C domain-containing protein</fullName>
    </recommendedName>
</protein>
<dbReference type="AlphaFoldDB" id="A0A4Q1BAM6"/>
<dbReference type="GO" id="GO:0005739">
    <property type="term" value="C:mitochondrion"/>
    <property type="evidence" value="ECO:0007669"/>
    <property type="project" value="InterPro"/>
</dbReference>
<dbReference type="PANTHER" id="PTHR34561:SF1">
    <property type="entry name" value="NADH DEHYDROGENASE [UBIQUINONE] 1 ALPHA SUBCOMPLEX ASSEMBLY FACTOR 8"/>
    <property type="match status" value="1"/>
</dbReference>
<dbReference type="InterPro" id="IPR034595">
    <property type="entry name" value="NDUFAF8"/>
</dbReference>
<dbReference type="Proteomes" id="UP000289152">
    <property type="component" value="Unassembled WGS sequence"/>
</dbReference>
<evidence type="ECO:0000313" key="2">
    <source>
        <dbReference type="Proteomes" id="UP000289152"/>
    </source>
</evidence>
<evidence type="ECO:0008006" key="3">
    <source>
        <dbReference type="Google" id="ProtNLM"/>
    </source>
</evidence>
<dbReference type="GO" id="GO:0032981">
    <property type="term" value="P:mitochondrial respiratory chain complex I assembly"/>
    <property type="evidence" value="ECO:0007669"/>
    <property type="project" value="InterPro"/>
</dbReference>
<reference evidence="1 2" key="1">
    <citation type="submission" date="2016-06" db="EMBL/GenBank/DDBJ databases">
        <title>Evolution of pathogenesis and genome organization in the Tremellales.</title>
        <authorList>
            <person name="Cuomo C."/>
            <person name="Litvintseva A."/>
            <person name="Heitman J."/>
            <person name="Chen Y."/>
            <person name="Sun S."/>
            <person name="Springer D."/>
            <person name="Dromer F."/>
            <person name="Young S."/>
            <person name="Zeng Q."/>
            <person name="Chapman S."/>
            <person name="Gujja S."/>
            <person name="Saif S."/>
            <person name="Birren B."/>
        </authorList>
    </citation>
    <scope>NUCLEOTIDE SEQUENCE [LARGE SCALE GENOMIC DNA]</scope>
    <source>
        <strain evidence="1 2">ATCC 28783</strain>
    </source>
</reference>
<dbReference type="EMBL" id="SDIL01000206">
    <property type="protein sequence ID" value="RXK34724.1"/>
    <property type="molecule type" value="Genomic_DNA"/>
</dbReference>